<dbReference type="Gramene" id="Pp3c19_8680V3.1">
    <property type="protein sequence ID" value="Pp3c19_8680V3.1"/>
    <property type="gene ID" value="Pp3c19_8680"/>
</dbReference>
<dbReference type="Proteomes" id="UP000006727">
    <property type="component" value="Chromosome 19"/>
</dbReference>
<gene>
    <name evidence="4" type="primary">LOC112272791</name>
    <name evidence="3" type="ORF">PHYPA_023888</name>
</gene>
<dbReference type="AlphaFoldDB" id="A9T6V1"/>
<feature type="compositionally biased region" description="Low complexity" evidence="2">
    <location>
        <begin position="32"/>
        <end position="48"/>
    </location>
</feature>
<reference evidence="3 5" key="2">
    <citation type="journal article" date="2018" name="Plant J.">
        <title>The Physcomitrella patens chromosome-scale assembly reveals moss genome structure and evolution.</title>
        <authorList>
            <person name="Lang D."/>
            <person name="Ullrich K.K."/>
            <person name="Murat F."/>
            <person name="Fuchs J."/>
            <person name="Jenkins J."/>
            <person name="Haas F.B."/>
            <person name="Piednoel M."/>
            <person name="Gundlach H."/>
            <person name="Van Bel M."/>
            <person name="Meyberg R."/>
            <person name="Vives C."/>
            <person name="Morata J."/>
            <person name="Symeonidi A."/>
            <person name="Hiss M."/>
            <person name="Muchero W."/>
            <person name="Kamisugi Y."/>
            <person name="Saleh O."/>
            <person name="Blanc G."/>
            <person name="Decker E.L."/>
            <person name="van Gessel N."/>
            <person name="Grimwood J."/>
            <person name="Hayes R.D."/>
            <person name="Graham S.W."/>
            <person name="Gunter L.E."/>
            <person name="McDaniel S.F."/>
            <person name="Hoernstein S.N.W."/>
            <person name="Larsson A."/>
            <person name="Li F.W."/>
            <person name="Perroud P.F."/>
            <person name="Phillips J."/>
            <person name="Ranjan P."/>
            <person name="Rokshar D.S."/>
            <person name="Rothfels C.J."/>
            <person name="Schneider L."/>
            <person name="Shu S."/>
            <person name="Stevenson D.W."/>
            <person name="Thummler F."/>
            <person name="Tillich M."/>
            <person name="Villarreal Aguilar J.C."/>
            <person name="Widiez T."/>
            <person name="Wong G.K."/>
            <person name="Wymore A."/>
            <person name="Zhang Y."/>
            <person name="Zimmer A.D."/>
            <person name="Quatrano R.S."/>
            <person name="Mayer K.F.X."/>
            <person name="Goodstein D."/>
            <person name="Casacuberta J.M."/>
            <person name="Vandepoele K."/>
            <person name="Reski R."/>
            <person name="Cuming A.C."/>
            <person name="Tuskan G.A."/>
            <person name="Maumus F."/>
            <person name="Salse J."/>
            <person name="Schmutz J."/>
            <person name="Rensing S.A."/>
        </authorList>
    </citation>
    <scope>NUCLEOTIDE SEQUENCE [LARGE SCALE GENOMIC DNA]</scope>
    <source>
        <strain evidence="4 5">cv. Gransden 2004</strain>
    </source>
</reference>
<feature type="region of interest" description="Disordered" evidence="2">
    <location>
        <begin position="200"/>
        <end position="231"/>
    </location>
</feature>
<keyword evidence="5" id="KW-1185">Reference proteome</keyword>
<dbReference type="HOGENOM" id="CLU_053955_1_0_1"/>
<dbReference type="PANTHER" id="PTHR36749:SF1">
    <property type="entry name" value="F7O18.3 PROTEIN"/>
    <property type="match status" value="1"/>
</dbReference>
<dbReference type="RefSeq" id="XP_024356673.1">
    <property type="nucleotide sequence ID" value="XM_024500905.2"/>
</dbReference>
<evidence type="ECO:0000256" key="2">
    <source>
        <dbReference type="SAM" id="MobiDB-lite"/>
    </source>
</evidence>
<evidence type="ECO:0000256" key="1">
    <source>
        <dbReference type="SAM" id="Coils"/>
    </source>
</evidence>
<reference evidence="4" key="3">
    <citation type="submission" date="2020-12" db="UniProtKB">
        <authorList>
            <consortium name="EnsemblPlants"/>
        </authorList>
    </citation>
    <scope>IDENTIFICATION</scope>
</reference>
<protein>
    <submittedName>
        <fullName evidence="3 4">Uncharacterized protein</fullName>
    </submittedName>
</protein>
<feature type="coiled-coil region" evidence="1">
    <location>
        <begin position="246"/>
        <end position="282"/>
    </location>
</feature>
<organism evidence="3">
    <name type="scientific">Physcomitrium patens</name>
    <name type="common">Spreading-leaved earth moss</name>
    <name type="synonym">Physcomitrella patens</name>
    <dbReference type="NCBI Taxonomy" id="3218"/>
    <lineage>
        <taxon>Eukaryota</taxon>
        <taxon>Viridiplantae</taxon>
        <taxon>Streptophyta</taxon>
        <taxon>Embryophyta</taxon>
        <taxon>Bryophyta</taxon>
        <taxon>Bryophytina</taxon>
        <taxon>Bryopsida</taxon>
        <taxon>Funariidae</taxon>
        <taxon>Funariales</taxon>
        <taxon>Funariaceae</taxon>
        <taxon>Physcomitrium</taxon>
    </lineage>
</organism>
<feature type="compositionally biased region" description="Basic and acidic residues" evidence="2">
    <location>
        <begin position="206"/>
        <end position="217"/>
    </location>
</feature>
<dbReference type="OrthoDB" id="64928at2759"/>
<keyword evidence="1" id="KW-0175">Coiled coil</keyword>
<accession>A9T6V1</accession>
<dbReference type="EnsemblPlants" id="Pp3c19_8680V3.1">
    <property type="protein sequence ID" value="Pp3c19_8680V3.1"/>
    <property type="gene ID" value="Pp3c19_8680"/>
</dbReference>
<dbReference type="GeneID" id="112272791"/>
<evidence type="ECO:0000313" key="3">
    <source>
        <dbReference type="EMBL" id="PNR34072.1"/>
    </source>
</evidence>
<dbReference type="PaxDb" id="3218-PP1S175_56V6.2"/>
<sequence length="382" mass="42090">MSKDSLFGGLPPPVTSQPLPPRSATGAGRGEAASSIPSILSSSAASKRSVADDDSHAGKRVRFKPTTTEATSEQVLEAMAKIASHIGNPGKFPKASKLALQLLESGSVTPATADAFFSILKAAMARPSNAVEASLRRDYQALFVAVHDRLECFTGAQQAQISVWEFWALVGNDFVMDDTFVFSKASGRVRQAIDELPEATDEANIVEEREEKTKDEPIEQGQSEKAVEDAAESDPFGLNAFLPKRSKKEERLKRKLEEEAASKRAQEEAGKLLRERREALLQCLKIAAEYYRLTWAQTIIDILVRHAFDNRAKFSAVHQGAIEKLWASVRDQQVRRKQGKSTTGKLDVTSFERFQEQYSRETISIRRAVGHGGGRSAEQWLG</sequence>
<dbReference type="EMBL" id="ABEU02000019">
    <property type="protein sequence ID" value="PNR34072.1"/>
    <property type="molecule type" value="Genomic_DNA"/>
</dbReference>
<dbReference type="eggNOG" id="ENOG502QRTM">
    <property type="taxonomic scope" value="Eukaryota"/>
</dbReference>
<feature type="compositionally biased region" description="Pro residues" evidence="2">
    <location>
        <begin position="10"/>
        <end position="21"/>
    </location>
</feature>
<reference evidence="3 5" key="1">
    <citation type="journal article" date="2008" name="Science">
        <title>The Physcomitrella genome reveals evolutionary insights into the conquest of land by plants.</title>
        <authorList>
            <person name="Rensing S."/>
            <person name="Lang D."/>
            <person name="Zimmer A."/>
            <person name="Terry A."/>
            <person name="Salamov A."/>
            <person name="Shapiro H."/>
            <person name="Nishiyama T."/>
            <person name="Perroud P.-F."/>
            <person name="Lindquist E."/>
            <person name="Kamisugi Y."/>
            <person name="Tanahashi T."/>
            <person name="Sakakibara K."/>
            <person name="Fujita T."/>
            <person name="Oishi K."/>
            <person name="Shin-I T."/>
            <person name="Kuroki Y."/>
            <person name="Toyoda A."/>
            <person name="Suzuki Y."/>
            <person name="Hashimoto A."/>
            <person name="Yamaguchi K."/>
            <person name="Sugano A."/>
            <person name="Kohara Y."/>
            <person name="Fujiyama A."/>
            <person name="Anterola A."/>
            <person name="Aoki S."/>
            <person name="Ashton N."/>
            <person name="Barbazuk W.B."/>
            <person name="Barker E."/>
            <person name="Bennetzen J."/>
            <person name="Bezanilla M."/>
            <person name="Blankenship R."/>
            <person name="Cho S.H."/>
            <person name="Dutcher S."/>
            <person name="Estelle M."/>
            <person name="Fawcett J.A."/>
            <person name="Gundlach H."/>
            <person name="Hanada K."/>
            <person name="Heyl A."/>
            <person name="Hicks K.A."/>
            <person name="Hugh J."/>
            <person name="Lohr M."/>
            <person name="Mayer K."/>
            <person name="Melkozernov A."/>
            <person name="Murata T."/>
            <person name="Nelson D."/>
            <person name="Pils B."/>
            <person name="Prigge M."/>
            <person name="Reiss B."/>
            <person name="Renner T."/>
            <person name="Rombauts S."/>
            <person name="Rushton P."/>
            <person name="Sanderfoot A."/>
            <person name="Schween G."/>
            <person name="Shiu S.-H."/>
            <person name="Stueber K."/>
            <person name="Theodoulou F.L."/>
            <person name="Tu H."/>
            <person name="Van de Peer Y."/>
            <person name="Verrier P.J."/>
            <person name="Waters E."/>
            <person name="Wood A."/>
            <person name="Yang L."/>
            <person name="Cove D."/>
            <person name="Cuming A."/>
            <person name="Hasebe M."/>
            <person name="Lucas S."/>
            <person name="Mishler D.B."/>
            <person name="Reski R."/>
            <person name="Grigoriev I."/>
            <person name="Quatrano R.S."/>
            <person name="Boore J.L."/>
        </authorList>
    </citation>
    <scope>NUCLEOTIDE SEQUENCE [LARGE SCALE GENOMIC DNA]</scope>
    <source>
        <strain evidence="4 5">cv. Gransden 2004</strain>
    </source>
</reference>
<evidence type="ECO:0000313" key="5">
    <source>
        <dbReference type="Proteomes" id="UP000006727"/>
    </source>
</evidence>
<dbReference type="KEGG" id="ppp:112272791"/>
<evidence type="ECO:0000313" key="4">
    <source>
        <dbReference type="EnsemblPlants" id="Pp3c19_8680V3.1"/>
    </source>
</evidence>
<dbReference type="FunCoup" id="A9T6V1">
    <property type="interactions" value="1727"/>
</dbReference>
<feature type="region of interest" description="Disordered" evidence="2">
    <location>
        <begin position="1"/>
        <end position="70"/>
    </location>
</feature>
<name>A9T6V1_PHYPA</name>
<dbReference type="OMA" id="DVNAFEY"/>
<proteinExistence type="predicted"/>
<dbReference type="PANTHER" id="PTHR36749">
    <property type="entry name" value="F7O18.3 PROTEIN"/>
    <property type="match status" value="1"/>
</dbReference>